<feature type="transmembrane region" description="Helical" evidence="1">
    <location>
        <begin position="93"/>
        <end position="117"/>
    </location>
</feature>
<dbReference type="Pfam" id="PF23866">
    <property type="entry name" value="DUF7224"/>
    <property type="match status" value="1"/>
</dbReference>
<proteinExistence type="predicted"/>
<organism evidence="3 4">
    <name type="scientific">Streptomyces durmitorensis</name>
    <dbReference type="NCBI Taxonomy" id="319947"/>
    <lineage>
        <taxon>Bacteria</taxon>
        <taxon>Bacillati</taxon>
        <taxon>Actinomycetota</taxon>
        <taxon>Actinomycetes</taxon>
        <taxon>Kitasatosporales</taxon>
        <taxon>Streptomycetaceae</taxon>
        <taxon>Streptomyces</taxon>
    </lineage>
</organism>
<evidence type="ECO:0000313" key="4">
    <source>
        <dbReference type="Proteomes" id="UP000829992"/>
    </source>
</evidence>
<feature type="transmembrane region" description="Helical" evidence="1">
    <location>
        <begin position="191"/>
        <end position="211"/>
    </location>
</feature>
<feature type="transmembrane region" description="Helical" evidence="1">
    <location>
        <begin position="123"/>
        <end position="142"/>
    </location>
</feature>
<keyword evidence="1" id="KW-0472">Membrane</keyword>
<gene>
    <name evidence="3" type="ORF">M4V62_20855</name>
</gene>
<evidence type="ECO:0000313" key="3">
    <source>
        <dbReference type="EMBL" id="UQT57354.1"/>
    </source>
</evidence>
<feature type="domain" description="DUF7224" evidence="2">
    <location>
        <begin position="276"/>
        <end position="418"/>
    </location>
</feature>
<keyword evidence="4" id="KW-1185">Reference proteome</keyword>
<sequence>MLNAYRIELRRSPLLTAFPVMIAVDLLVLFGRSRYWIGVWPEASVAAQIVTLFLGPVLAGVSAWQAGRSSRAGMPEFLLAAARPGWRIEAVRLAATLTLGFLAYGIGCLTAAAVSLGDAGPGFLWPSYLLLGASTLIIFASVGHLAGRWWPSAAFTPVVCALGCFISMLSLPFKFNVLAGPPDTYMRPLPVALRLLCALALATLAVTAPPLRRKNAGRQIPRRELPRHVRGVAVGSVVLALTALAAAPAAGELRVERPATATTPLCDRADENSPRVCVWPEHRKYLPELTRMAQLLEQADQPWIQVPAEFHEFGLRRTDLGDRGFDIAEGHVRTAAIAMADQVFTESFGRCRPPQDERRAWQAMDNIHLWLEYEAMGQDPAVADEGLHVEGVTTAQRDAAKAARMPDAEQRKWVEQERGQVMGEGSWCRPDERR</sequence>
<feature type="transmembrane region" description="Helical" evidence="1">
    <location>
        <begin position="43"/>
        <end position="64"/>
    </location>
</feature>
<accession>A0ABY4PWN1</accession>
<dbReference type="RefSeq" id="WP_249588762.1">
    <property type="nucleotide sequence ID" value="NZ_BAAAQL010000044.1"/>
</dbReference>
<feature type="transmembrane region" description="Helical" evidence="1">
    <location>
        <begin position="12"/>
        <end position="31"/>
    </location>
</feature>
<reference evidence="3 4" key="1">
    <citation type="submission" date="2022-05" db="EMBL/GenBank/DDBJ databases">
        <authorList>
            <person name="Zhou X."/>
            <person name="Li K."/>
            <person name="Man Y."/>
        </authorList>
    </citation>
    <scope>NUCLEOTIDE SEQUENCE [LARGE SCALE GENOMIC DNA]</scope>
    <source>
        <strain evidence="3 4">MS405</strain>
    </source>
</reference>
<dbReference type="EMBL" id="CP097289">
    <property type="protein sequence ID" value="UQT57354.1"/>
    <property type="molecule type" value="Genomic_DNA"/>
</dbReference>
<evidence type="ECO:0000259" key="2">
    <source>
        <dbReference type="Pfam" id="PF23866"/>
    </source>
</evidence>
<name>A0ABY4PWN1_9ACTN</name>
<protein>
    <submittedName>
        <fullName evidence="3">ABC transporter permease</fullName>
    </submittedName>
</protein>
<feature type="transmembrane region" description="Helical" evidence="1">
    <location>
        <begin position="232"/>
        <end position="251"/>
    </location>
</feature>
<keyword evidence="1" id="KW-1133">Transmembrane helix</keyword>
<feature type="transmembrane region" description="Helical" evidence="1">
    <location>
        <begin position="149"/>
        <end position="171"/>
    </location>
</feature>
<dbReference type="Proteomes" id="UP000829992">
    <property type="component" value="Chromosome"/>
</dbReference>
<evidence type="ECO:0000256" key="1">
    <source>
        <dbReference type="SAM" id="Phobius"/>
    </source>
</evidence>
<keyword evidence="1" id="KW-0812">Transmembrane</keyword>
<dbReference type="InterPro" id="IPR055648">
    <property type="entry name" value="DUF7224"/>
</dbReference>